<evidence type="ECO:0000313" key="6">
    <source>
        <dbReference type="Proteomes" id="UP001589610"/>
    </source>
</evidence>
<dbReference type="InterPro" id="IPR043147">
    <property type="entry name" value="Penicillin_amidase_A-knob"/>
</dbReference>
<name>A0ABV5TEA4_9ACTN</name>
<dbReference type="SUPFAM" id="SSF56235">
    <property type="entry name" value="N-terminal nucleophile aminohydrolases (Ntn hydrolases)"/>
    <property type="match status" value="1"/>
</dbReference>
<gene>
    <name evidence="5" type="ORF">ACFFRH_18340</name>
</gene>
<proteinExistence type="inferred from homology"/>
<dbReference type="EMBL" id="JBHMBS010000008">
    <property type="protein sequence ID" value="MFB9677444.1"/>
    <property type="molecule type" value="Genomic_DNA"/>
</dbReference>
<comment type="similarity">
    <text evidence="1">Belongs to the peptidase S45 family.</text>
</comment>
<feature type="chain" id="PRO_5045100981" evidence="4">
    <location>
        <begin position="26"/>
        <end position="791"/>
    </location>
</feature>
<evidence type="ECO:0000313" key="5">
    <source>
        <dbReference type="EMBL" id="MFB9677444.1"/>
    </source>
</evidence>
<keyword evidence="4" id="KW-0732">Signal</keyword>
<accession>A0ABV5TEA4</accession>
<feature type="signal peptide" evidence="4">
    <location>
        <begin position="1"/>
        <end position="25"/>
    </location>
</feature>
<evidence type="ECO:0000256" key="4">
    <source>
        <dbReference type="SAM" id="SignalP"/>
    </source>
</evidence>
<organism evidence="5 6">
    <name type="scientific">Streptosporangium vulgare</name>
    <dbReference type="NCBI Taxonomy" id="46190"/>
    <lineage>
        <taxon>Bacteria</taxon>
        <taxon>Bacillati</taxon>
        <taxon>Actinomycetota</taxon>
        <taxon>Actinomycetes</taxon>
        <taxon>Streptosporangiales</taxon>
        <taxon>Streptosporangiaceae</taxon>
        <taxon>Streptosporangium</taxon>
    </lineage>
</organism>
<dbReference type="RefSeq" id="WP_344744329.1">
    <property type="nucleotide sequence ID" value="NZ_BAAAWW010000042.1"/>
</dbReference>
<comment type="caution">
    <text evidence="5">The sequence shown here is derived from an EMBL/GenBank/DDBJ whole genome shotgun (WGS) entry which is preliminary data.</text>
</comment>
<dbReference type="Gene3D" id="2.30.120.10">
    <property type="match status" value="1"/>
</dbReference>
<dbReference type="CDD" id="cd03747">
    <property type="entry name" value="Ntn_PGA_like"/>
    <property type="match status" value="1"/>
</dbReference>
<dbReference type="InterPro" id="IPR014395">
    <property type="entry name" value="Pen/GL7ACA/AHL_acylase"/>
</dbReference>
<protein>
    <submittedName>
        <fullName evidence="5">Penicillin acylase family protein</fullName>
    </submittedName>
</protein>
<evidence type="ECO:0000256" key="2">
    <source>
        <dbReference type="ARBA" id="ARBA00022801"/>
    </source>
</evidence>
<dbReference type="InterPro" id="IPR002692">
    <property type="entry name" value="S45"/>
</dbReference>
<dbReference type="Gene3D" id="1.10.439.10">
    <property type="entry name" value="Penicillin Amidohydrolase, domain 1"/>
    <property type="match status" value="1"/>
</dbReference>
<reference evidence="5 6" key="1">
    <citation type="submission" date="2024-09" db="EMBL/GenBank/DDBJ databases">
        <authorList>
            <person name="Sun Q."/>
            <person name="Mori K."/>
        </authorList>
    </citation>
    <scope>NUCLEOTIDE SEQUENCE [LARGE SCALE GENOMIC DNA]</scope>
    <source>
        <strain evidence="5 6">JCM 3028</strain>
    </source>
</reference>
<dbReference type="Pfam" id="PF01804">
    <property type="entry name" value="Penicil_amidase"/>
    <property type="match status" value="1"/>
</dbReference>
<dbReference type="InterPro" id="IPR043146">
    <property type="entry name" value="Penicillin_amidase_N_B-knob"/>
</dbReference>
<dbReference type="Gene3D" id="1.10.1400.10">
    <property type="match status" value="1"/>
</dbReference>
<dbReference type="Gene3D" id="3.60.20.10">
    <property type="entry name" value="Glutamine Phosphoribosylpyrophosphate, subunit 1, domain 1"/>
    <property type="match status" value="1"/>
</dbReference>
<dbReference type="PANTHER" id="PTHR34218">
    <property type="entry name" value="PEPTIDASE S45 PENICILLIN AMIDASE"/>
    <property type="match status" value="1"/>
</dbReference>
<dbReference type="PANTHER" id="PTHR34218:SF4">
    <property type="entry name" value="ACYL-HOMOSERINE LACTONE ACYLASE QUIP"/>
    <property type="match status" value="1"/>
</dbReference>
<keyword evidence="2" id="KW-0378">Hydrolase</keyword>
<dbReference type="InterPro" id="IPR029055">
    <property type="entry name" value="Ntn_hydrolases_N"/>
</dbReference>
<dbReference type="PIRSF" id="PIRSF001227">
    <property type="entry name" value="Pen_acylase"/>
    <property type="match status" value="1"/>
</dbReference>
<keyword evidence="3" id="KW-0865">Zymogen</keyword>
<sequence length="791" mass="86835">MRRWRRTALLLAVCGAVGTGLLPQAAGADRAAGVGTAASVIPIAGLERPVRMVVDRWGVPHIYADNTSDLYLAQGFNAARDRLFQIDLWRRRGLGLLSEVLGPAYLKQDQAARLFLYRGDMAKEWESYGPDAKQAATRFTEGINAYVDWLKRNPEAVPPEFRELGYAPARWSPEDVVRIRSHSLAVNLTSEVDRARAVCAGGIGVDPLMRELQPEWKTVVPDGLDPCALPADVLGTYQLATQSVVFQNGQVRTVPEPPGPALSEGSNAWAVAPARSTTGRPILASDPHRVMKAPALRYITHLSAPGLDVIGAGEPALPGISIGHNGTVAFGLTIFGVDQEDLYVYQLDPGDQGRYRYGRGWERFRTVTENVPVAGQGAQPTELSFTRHGPVIKVDRERNLAYALRTTWLQPGTTPYFGSMKYMRARNWNEFTAAMRTWGGPPENQIYADAAGNVGWVPGGLAPKRIGYDGLLPVPGDGRYEWDGFHDGARLPRSYNPAKGIVASANEFNMPENHPLKVGFDSWASPYRHDRIVEALSAKPRTSVADSTALQSDKVSIPARRLVRLLAGIESDEPSTARALELLRTYDGVTSADSARAALFETWFTSHLEPAFAREVLPENVARQIFIHDPLLLFDAMDNPTRWFGDDGTAVRDRILRTSLAAAYDELTGRLGPDPATWKWGDIQKLTFGHPTGKDVGPFPRGGSWHTVEASNYLPVTYAPLSGPTFKMVLDVGAWDRSQAINAPGQSGDPRSPHYRDLAGSWQRGEYFPLLYSRAAVELNAKDRFLLTPRG</sequence>
<evidence type="ECO:0000256" key="3">
    <source>
        <dbReference type="ARBA" id="ARBA00023145"/>
    </source>
</evidence>
<evidence type="ECO:0000256" key="1">
    <source>
        <dbReference type="ARBA" id="ARBA00006586"/>
    </source>
</evidence>
<dbReference type="InterPro" id="IPR023343">
    <property type="entry name" value="Penicillin_amidase_dom1"/>
</dbReference>
<dbReference type="Proteomes" id="UP001589610">
    <property type="component" value="Unassembled WGS sequence"/>
</dbReference>
<keyword evidence="6" id="KW-1185">Reference proteome</keyword>